<dbReference type="InterPro" id="IPR037171">
    <property type="entry name" value="NagB/RpiA_transferase-like"/>
</dbReference>
<dbReference type="PANTHER" id="PTHR23407">
    <property type="entry name" value="ATPASE INHIBITOR/5-FORMYLTETRAHYDROFOLATE CYCLO-LIGASE"/>
    <property type="match status" value="1"/>
</dbReference>
<dbReference type="STRING" id="856793.MICA_1173"/>
<keyword evidence="4" id="KW-0460">Magnesium</keyword>
<evidence type="ECO:0000256" key="1">
    <source>
        <dbReference type="ARBA" id="ARBA00010638"/>
    </source>
</evidence>
<keyword evidence="3 4" id="KW-0067">ATP-binding</keyword>
<comment type="cofactor">
    <cofactor evidence="4">
        <name>Mg(2+)</name>
        <dbReference type="ChEBI" id="CHEBI:18420"/>
    </cofactor>
</comment>
<keyword evidence="4" id="KW-0479">Metal-binding</keyword>
<dbReference type="KEGG" id="mai:MICA_1173"/>
<keyword evidence="2 4" id="KW-0547">Nucleotide-binding</keyword>
<dbReference type="GO" id="GO:0030272">
    <property type="term" value="F:5-formyltetrahydrofolate cyclo-ligase activity"/>
    <property type="evidence" value="ECO:0007669"/>
    <property type="project" value="UniProtKB-EC"/>
</dbReference>
<keyword evidence="5" id="KW-0436">Ligase</keyword>
<dbReference type="EC" id="6.3.3.2" evidence="4"/>
<evidence type="ECO:0000256" key="2">
    <source>
        <dbReference type="ARBA" id="ARBA00022741"/>
    </source>
</evidence>
<proteinExistence type="inferred from homology"/>
<keyword evidence="6" id="KW-1185">Reference proteome</keyword>
<evidence type="ECO:0000313" key="5">
    <source>
        <dbReference type="EMBL" id="AEP09496.1"/>
    </source>
</evidence>
<dbReference type="GO" id="GO:0046872">
    <property type="term" value="F:metal ion binding"/>
    <property type="evidence" value="ECO:0007669"/>
    <property type="project" value="UniProtKB-KW"/>
</dbReference>
<name>G2KPJ6_MICAA</name>
<dbReference type="SUPFAM" id="SSF100950">
    <property type="entry name" value="NagB/RpiA/CoA transferase-like"/>
    <property type="match status" value="1"/>
</dbReference>
<dbReference type="OrthoDB" id="9801938at2"/>
<evidence type="ECO:0000313" key="6">
    <source>
        <dbReference type="Proteomes" id="UP000009286"/>
    </source>
</evidence>
<accession>G2KPJ6</accession>
<dbReference type="GO" id="GO:0035999">
    <property type="term" value="P:tetrahydrofolate interconversion"/>
    <property type="evidence" value="ECO:0007669"/>
    <property type="project" value="TreeGrafter"/>
</dbReference>
<dbReference type="NCBIfam" id="TIGR02727">
    <property type="entry name" value="MTHFS_bact"/>
    <property type="match status" value="1"/>
</dbReference>
<dbReference type="eggNOG" id="COG0212">
    <property type="taxonomic scope" value="Bacteria"/>
</dbReference>
<gene>
    <name evidence="5" type="ordered locus">MICA_1173</name>
</gene>
<evidence type="ECO:0000256" key="4">
    <source>
        <dbReference type="RuleBase" id="RU361279"/>
    </source>
</evidence>
<evidence type="ECO:0000256" key="3">
    <source>
        <dbReference type="ARBA" id="ARBA00022840"/>
    </source>
</evidence>
<dbReference type="InterPro" id="IPR002698">
    <property type="entry name" value="FTHF_cligase"/>
</dbReference>
<comment type="similarity">
    <text evidence="1 4">Belongs to the 5-formyltetrahydrofolate cyclo-ligase family.</text>
</comment>
<dbReference type="GO" id="GO:0009396">
    <property type="term" value="P:folic acid-containing compound biosynthetic process"/>
    <property type="evidence" value="ECO:0007669"/>
    <property type="project" value="TreeGrafter"/>
</dbReference>
<comment type="catalytic activity">
    <reaction evidence="4">
        <text>(6S)-5-formyl-5,6,7,8-tetrahydrofolate + ATP = (6R)-5,10-methenyltetrahydrofolate + ADP + phosphate</text>
        <dbReference type="Rhea" id="RHEA:10488"/>
        <dbReference type="ChEBI" id="CHEBI:30616"/>
        <dbReference type="ChEBI" id="CHEBI:43474"/>
        <dbReference type="ChEBI" id="CHEBI:57455"/>
        <dbReference type="ChEBI" id="CHEBI:57457"/>
        <dbReference type="ChEBI" id="CHEBI:456216"/>
        <dbReference type="EC" id="6.3.3.2"/>
    </reaction>
</comment>
<dbReference type="Proteomes" id="UP000009286">
    <property type="component" value="Chromosome"/>
</dbReference>
<dbReference type="InterPro" id="IPR024185">
    <property type="entry name" value="FTHF_cligase-like_sf"/>
</dbReference>
<dbReference type="Pfam" id="PF01812">
    <property type="entry name" value="5-FTHF_cyc-lig"/>
    <property type="match status" value="1"/>
</dbReference>
<protein>
    <recommendedName>
        <fullName evidence="4">5-formyltetrahydrofolate cyclo-ligase</fullName>
        <ecNumber evidence="4">6.3.3.2</ecNumber>
    </recommendedName>
</protein>
<dbReference type="PANTHER" id="PTHR23407:SF1">
    <property type="entry name" value="5-FORMYLTETRAHYDROFOLATE CYCLO-LIGASE"/>
    <property type="match status" value="1"/>
</dbReference>
<dbReference type="GO" id="GO:0005524">
    <property type="term" value="F:ATP binding"/>
    <property type="evidence" value="ECO:0007669"/>
    <property type="project" value="UniProtKB-KW"/>
</dbReference>
<reference evidence="5 6" key="1">
    <citation type="journal article" date="2011" name="BMC Genomics">
        <title>Genomic insights into an obligate epibiotic bacterial predator: Micavibrio aeruginosavorus ARL-13.</title>
        <authorList>
            <person name="Wang Z."/>
            <person name="Kadouri D."/>
            <person name="Wu M."/>
        </authorList>
    </citation>
    <scope>NUCLEOTIDE SEQUENCE [LARGE SCALE GENOMIC DNA]</scope>
    <source>
        <strain evidence="5 6">ARL-13</strain>
    </source>
</reference>
<dbReference type="EMBL" id="CP002382">
    <property type="protein sequence ID" value="AEP09496.1"/>
    <property type="molecule type" value="Genomic_DNA"/>
</dbReference>
<dbReference type="HOGENOM" id="CLU_066245_0_1_5"/>
<organism evidence="5 6">
    <name type="scientific">Micavibrio aeruginosavorus (strain ARL-13)</name>
    <dbReference type="NCBI Taxonomy" id="856793"/>
    <lineage>
        <taxon>Bacteria</taxon>
        <taxon>Pseudomonadati</taxon>
        <taxon>Bdellovibrionota</taxon>
        <taxon>Bdellovibrionia</taxon>
        <taxon>Bdellovibrionales</taxon>
        <taxon>Pseudobdellovibrionaceae</taxon>
        <taxon>Micavibrio</taxon>
    </lineage>
</organism>
<sequence>MRREAKRHRDRIDLVDGDGDAAADLFMETMAPRADQIVALYWPKGREFDTLPLMERLLTAGVTCALPVVVKDEWLLRFVAWNDGDALVDGPYGLKQPSVDENTAFVEPDIFVVPLLAFDRRGNRLGYGGGYYDETLRHYRAIKDVTAVGYGYAEQAVLFNLPAEDHDQKLDVMITPRGVQRFTI</sequence>
<dbReference type="AlphaFoldDB" id="G2KPJ6"/>
<dbReference type="Gene3D" id="3.40.50.10420">
    <property type="entry name" value="NagB/RpiA/CoA transferase-like"/>
    <property type="match status" value="1"/>
</dbReference>